<sequence length="61" mass="7111">MFPYFLLKGMSKSVIQVPAYLELKINPLVSAENYDEILIREKFINNKSVIDALEKFQSSMR</sequence>
<evidence type="ECO:0000313" key="1">
    <source>
        <dbReference type="EMBL" id="CAD0009935.1"/>
    </source>
</evidence>
<dbReference type="AlphaFoldDB" id="A0A6V6ZE97"/>
<gene>
    <name evidence="1" type="ORF">FLACHUCJ7_04575</name>
</gene>
<reference evidence="1 2" key="1">
    <citation type="submission" date="2020-06" db="EMBL/GenBank/DDBJ databases">
        <authorList>
            <person name="Criscuolo A."/>
        </authorList>
    </citation>
    <scope>NUCLEOTIDE SEQUENCE [LARGE SCALE GENOMIC DNA]</scope>
    <source>
        <strain evidence="2">CIP 110025</strain>
    </source>
</reference>
<keyword evidence="2" id="KW-1185">Reference proteome</keyword>
<dbReference type="Proteomes" id="UP000556700">
    <property type="component" value="Unassembled WGS sequence"/>
</dbReference>
<organism evidence="1 2">
    <name type="scientific">Flavobacterium chungangense</name>
    <dbReference type="NCBI Taxonomy" id="554283"/>
    <lineage>
        <taxon>Bacteria</taxon>
        <taxon>Pseudomonadati</taxon>
        <taxon>Bacteroidota</taxon>
        <taxon>Flavobacteriia</taxon>
        <taxon>Flavobacteriales</taxon>
        <taxon>Flavobacteriaceae</taxon>
        <taxon>Flavobacterium</taxon>
    </lineage>
</organism>
<accession>A0A6V6ZE97</accession>
<evidence type="ECO:0000313" key="2">
    <source>
        <dbReference type="Proteomes" id="UP000556700"/>
    </source>
</evidence>
<protein>
    <submittedName>
        <fullName evidence="1">Uncharacterized protein</fullName>
    </submittedName>
</protein>
<comment type="caution">
    <text evidence="1">The sequence shown here is derived from an EMBL/GenBank/DDBJ whole genome shotgun (WGS) entry which is preliminary data.</text>
</comment>
<name>A0A6V6ZE97_9FLAO</name>
<proteinExistence type="predicted"/>
<dbReference type="EMBL" id="CAIJDO010000340">
    <property type="protein sequence ID" value="CAD0009935.1"/>
    <property type="molecule type" value="Genomic_DNA"/>
</dbReference>